<organism evidence="3 4">
    <name type="scientific">Dongia rigui</name>
    <dbReference type="NCBI Taxonomy" id="940149"/>
    <lineage>
        <taxon>Bacteria</taxon>
        <taxon>Pseudomonadati</taxon>
        <taxon>Pseudomonadota</taxon>
        <taxon>Alphaproteobacteria</taxon>
        <taxon>Rhodospirillales</taxon>
        <taxon>Dongiaceae</taxon>
        <taxon>Dongia</taxon>
    </lineage>
</organism>
<comment type="caution">
    <text evidence="3">The sequence shown here is derived from an EMBL/GenBank/DDBJ whole genome shotgun (WGS) entry which is preliminary data.</text>
</comment>
<reference evidence="3 4" key="1">
    <citation type="journal article" date="2013" name="Antonie Van Leeuwenhoek">
        <title>Dongia rigui sp. nov., isolated from freshwater of a large wetland in Korea.</title>
        <authorList>
            <person name="Baik K.S."/>
            <person name="Hwang Y.M."/>
            <person name="Choi J.S."/>
            <person name="Kwon J."/>
            <person name="Seong C.N."/>
        </authorList>
    </citation>
    <scope>NUCLEOTIDE SEQUENCE [LARGE SCALE GENOMIC DNA]</scope>
    <source>
        <strain evidence="3 4">04SU4-P</strain>
    </source>
</reference>
<gene>
    <name evidence="3" type="ORF">SMD31_13010</name>
</gene>
<dbReference type="PANTHER" id="PTHR13847">
    <property type="entry name" value="SARCOSINE DEHYDROGENASE-RELATED"/>
    <property type="match status" value="1"/>
</dbReference>
<dbReference type="InterPro" id="IPR006076">
    <property type="entry name" value="FAD-dep_OxRdtase"/>
</dbReference>
<protein>
    <submittedName>
        <fullName evidence="3">FAD-binding oxidoreductase</fullName>
        <ecNumber evidence="3">1.-.-.-</ecNumber>
    </submittedName>
</protein>
<evidence type="ECO:0000259" key="2">
    <source>
        <dbReference type="Pfam" id="PF01266"/>
    </source>
</evidence>
<dbReference type="SUPFAM" id="SSF51905">
    <property type="entry name" value="FAD/NAD(P)-binding domain"/>
    <property type="match status" value="1"/>
</dbReference>
<evidence type="ECO:0000313" key="4">
    <source>
        <dbReference type="Proteomes" id="UP001271769"/>
    </source>
</evidence>
<dbReference type="Gene3D" id="3.30.9.10">
    <property type="entry name" value="D-Amino Acid Oxidase, subunit A, domain 2"/>
    <property type="match status" value="1"/>
</dbReference>
<evidence type="ECO:0000313" key="3">
    <source>
        <dbReference type="EMBL" id="MDY0872854.1"/>
    </source>
</evidence>
<dbReference type="Gene3D" id="3.50.50.60">
    <property type="entry name" value="FAD/NAD(P)-binding domain"/>
    <property type="match status" value="1"/>
</dbReference>
<dbReference type="EC" id="1.-.-.-" evidence="3"/>
<keyword evidence="1 3" id="KW-0560">Oxidoreductase</keyword>
<dbReference type="PANTHER" id="PTHR13847:SF287">
    <property type="entry name" value="FAD-DEPENDENT OXIDOREDUCTASE DOMAIN-CONTAINING PROTEIN 1"/>
    <property type="match status" value="1"/>
</dbReference>
<keyword evidence="4" id="KW-1185">Reference proteome</keyword>
<name>A0ABU5E0V8_9PROT</name>
<dbReference type="InterPro" id="IPR036188">
    <property type="entry name" value="FAD/NAD-bd_sf"/>
</dbReference>
<proteinExistence type="predicted"/>
<feature type="domain" description="FAD dependent oxidoreductase" evidence="2">
    <location>
        <begin position="6"/>
        <end position="347"/>
    </location>
</feature>
<accession>A0ABU5E0V8</accession>
<dbReference type="Proteomes" id="UP001271769">
    <property type="component" value="Unassembled WGS sequence"/>
</dbReference>
<dbReference type="GO" id="GO:0016491">
    <property type="term" value="F:oxidoreductase activity"/>
    <property type="evidence" value="ECO:0007669"/>
    <property type="project" value="UniProtKB-KW"/>
</dbReference>
<dbReference type="EMBL" id="JAXCLX010000002">
    <property type="protein sequence ID" value="MDY0872854.1"/>
    <property type="molecule type" value="Genomic_DNA"/>
</dbReference>
<dbReference type="RefSeq" id="WP_320501326.1">
    <property type="nucleotide sequence ID" value="NZ_JAXCLX010000002.1"/>
</dbReference>
<sequence length="376" mass="39781">MSAASDYLVIGAGVSGAAAAAELAQAGSVTLVEMEERAGYHSSGRSAALYTPNYGPAVVRTIIAASAEFYRAPMPGFTDHPLLTPRQAMTFVPAGSEAKIDEYMAMATPETPLQEISPDQACKLAPLLRREAVARASLDPHVMDMDAGAIHQGFLKLLKHRGGKVFTDHRITRIEREAGLWRATTTSGATFAAPIAVNAGGAWADEIGQMAGLKPIGLVPMRRTAIIIAGDPALAPATMPAVDDGATEAYVKIDAGRLMASLGDATPSPPCDAQPEDLDMAMIVDWLERNTHLTVKRIEHSWAGLRSFVADHCPVVGFDDDAEGFFWLAGQGGYGIMLAAALGRLTRSLIVRNEVPADLLARGLKLAELAPARCRG</sequence>
<evidence type="ECO:0000256" key="1">
    <source>
        <dbReference type="ARBA" id="ARBA00023002"/>
    </source>
</evidence>
<dbReference type="Pfam" id="PF01266">
    <property type="entry name" value="DAO"/>
    <property type="match status" value="1"/>
</dbReference>